<proteinExistence type="predicted"/>
<dbReference type="InterPro" id="IPR007110">
    <property type="entry name" value="Ig-like_dom"/>
</dbReference>
<dbReference type="PROSITE" id="PS50835">
    <property type="entry name" value="IG_LIKE"/>
    <property type="match status" value="1"/>
</dbReference>
<reference evidence="1" key="1">
    <citation type="journal article" date="2012" name="Nature">
        <title>The oyster genome reveals stress adaptation and complexity of shell formation.</title>
        <authorList>
            <person name="Zhang G."/>
            <person name="Fang X."/>
            <person name="Guo X."/>
            <person name="Li L."/>
            <person name="Luo R."/>
            <person name="Xu F."/>
            <person name="Yang P."/>
            <person name="Zhang L."/>
            <person name="Wang X."/>
            <person name="Qi H."/>
            <person name="Xiong Z."/>
            <person name="Que H."/>
            <person name="Xie Y."/>
            <person name="Holland P.W."/>
            <person name="Paps J."/>
            <person name="Zhu Y."/>
            <person name="Wu F."/>
            <person name="Chen Y."/>
            <person name="Wang J."/>
            <person name="Peng C."/>
            <person name="Meng J."/>
            <person name="Yang L."/>
            <person name="Liu J."/>
            <person name="Wen B."/>
            <person name="Zhang N."/>
            <person name="Huang Z."/>
            <person name="Zhu Q."/>
            <person name="Feng Y."/>
            <person name="Mount A."/>
            <person name="Hedgecock D."/>
            <person name="Xu Z."/>
            <person name="Liu Y."/>
            <person name="Domazet-Loso T."/>
            <person name="Du Y."/>
            <person name="Sun X."/>
            <person name="Zhang S."/>
            <person name="Liu B."/>
            <person name="Cheng P."/>
            <person name="Jiang X."/>
            <person name="Li J."/>
            <person name="Fan D."/>
            <person name="Wang W."/>
            <person name="Fu W."/>
            <person name="Wang T."/>
            <person name="Wang B."/>
            <person name="Zhang J."/>
            <person name="Peng Z."/>
            <person name="Li Y."/>
            <person name="Li N."/>
            <person name="Wang J."/>
            <person name="Chen M."/>
            <person name="He Y."/>
            <person name="Tan F."/>
            <person name="Song X."/>
            <person name="Zheng Q."/>
            <person name="Huang R."/>
            <person name="Yang H."/>
            <person name="Du X."/>
            <person name="Chen L."/>
            <person name="Yang M."/>
            <person name="Gaffney P.M."/>
            <person name="Wang S."/>
            <person name="Luo L."/>
            <person name="She Z."/>
            <person name="Ming Y."/>
            <person name="Huang W."/>
            <person name="Zhang S."/>
            <person name="Huang B."/>
            <person name="Zhang Y."/>
            <person name="Qu T."/>
            <person name="Ni P."/>
            <person name="Miao G."/>
            <person name="Wang J."/>
            <person name="Wang Q."/>
            <person name="Steinberg C.E."/>
            <person name="Wang H."/>
            <person name="Li N."/>
            <person name="Qian L."/>
            <person name="Zhang G."/>
            <person name="Li Y."/>
            <person name="Yang H."/>
            <person name="Liu X."/>
            <person name="Wang J."/>
            <person name="Yin Y."/>
            <person name="Wang J."/>
        </authorList>
    </citation>
    <scope>NUCLEOTIDE SEQUENCE [LARGE SCALE GENOMIC DNA]</scope>
    <source>
        <strain evidence="1">05x7-T-G4-1.051#20</strain>
    </source>
</reference>
<dbReference type="AlphaFoldDB" id="K1PT93"/>
<organism evidence="1">
    <name type="scientific">Magallana gigas</name>
    <name type="common">Pacific oyster</name>
    <name type="synonym">Crassostrea gigas</name>
    <dbReference type="NCBI Taxonomy" id="29159"/>
    <lineage>
        <taxon>Eukaryota</taxon>
        <taxon>Metazoa</taxon>
        <taxon>Spiralia</taxon>
        <taxon>Lophotrochozoa</taxon>
        <taxon>Mollusca</taxon>
        <taxon>Bivalvia</taxon>
        <taxon>Autobranchia</taxon>
        <taxon>Pteriomorphia</taxon>
        <taxon>Ostreida</taxon>
        <taxon>Ostreoidea</taxon>
        <taxon>Ostreidae</taxon>
        <taxon>Magallana</taxon>
    </lineage>
</organism>
<dbReference type="EMBL" id="JH818045">
    <property type="protein sequence ID" value="EKC19625.1"/>
    <property type="molecule type" value="Genomic_DNA"/>
</dbReference>
<dbReference type="InParanoid" id="K1PT93"/>
<protein>
    <submittedName>
        <fullName evidence="1">Uncharacterized protein</fullName>
    </submittedName>
</protein>
<accession>K1PT93</accession>
<name>K1PT93_MAGGI</name>
<sequence>MEQENNNKHTSTLECSGRTPGNMTDISIVPQILFQDKDEIYFEEDDVLQLQCIAEVENINGLPSKDIRWCKNESGKFQKLSLQHPPLTSIVSRSKDGCSVVQKSVIFYHILQNDTDVDLMCESGYSDKWRVSPIVIHDRESVLNKNLIKLNGAGKTIYLLCTASTLFQQESLQNKMNWCFKRQVNETWTKISPQEKKVEVVSNSSGETTIFSRIKYHVTVLDRDIFFLCEIYRYSRRKEIKFRGFVLRINREEKVSIDAAAKTKEANSLLPPPAPLTGAPAGLS</sequence>
<gene>
    <name evidence="1" type="ORF">CGI_10008134</name>
</gene>
<evidence type="ECO:0000313" key="1">
    <source>
        <dbReference type="EMBL" id="EKC19625.1"/>
    </source>
</evidence>
<dbReference type="HOGENOM" id="CLU_980894_0_0_1"/>